<evidence type="ECO:0000313" key="3">
    <source>
        <dbReference type="EMBL" id="NMI23156.1"/>
    </source>
</evidence>
<reference evidence="4" key="2">
    <citation type="journal article" date="2020" name="Syst. Appl. Microbiol.">
        <title>Clarifying the taxonomy of the causal agent of bacterial leaf spot of lettuce through a polyphasic approach reveals that Xanthomonas cynarae Trebaol et al. 2000 emend. Timilsina et al. 2019 is a later heterotypic synonym of Xanthomonas hortorum Vauterin et al. 1995.</title>
        <authorList>
            <person name="Moriniere L."/>
            <person name="Burlet A."/>
            <person name="Rosenthal E.R."/>
            <person name="Nesme X."/>
            <person name="Portier P."/>
            <person name="Bull C.T."/>
            <person name="Lavire C."/>
            <person name="Fischer-Le Saux M."/>
            <person name="Bertolla F."/>
        </authorList>
    </citation>
    <scope>NUCLEOTIDE SEQUENCE [LARGE SCALE GENOMIC DNA]</scope>
    <source>
        <strain evidence="4">CFBP2533</strain>
    </source>
</reference>
<evidence type="ECO:0000259" key="1">
    <source>
        <dbReference type="Pfam" id="PF18746"/>
    </source>
</evidence>
<protein>
    <recommendedName>
        <fullName evidence="1">Alpha-glutamyl/putrescinyl thymine pyrophosphorylase clade 3 domain-containing protein</fullName>
    </recommendedName>
</protein>
<name>A0A6V7F8F1_9XANT</name>
<evidence type="ECO:0000313" key="4">
    <source>
        <dbReference type="Proteomes" id="UP000548771"/>
    </source>
</evidence>
<accession>A0A6V7F8F1</accession>
<organism evidence="2">
    <name type="scientific">Xanthomonas hortorum pv. pelargonii</name>
    <dbReference type="NCBI Taxonomy" id="453602"/>
    <lineage>
        <taxon>Bacteria</taxon>
        <taxon>Pseudomonadati</taxon>
        <taxon>Pseudomonadota</taxon>
        <taxon>Gammaproteobacteria</taxon>
        <taxon>Lysobacterales</taxon>
        <taxon>Lysobacteraceae</taxon>
        <taxon>Xanthomonas</taxon>
    </lineage>
</organism>
<reference evidence="2" key="4">
    <citation type="submission" date="2020-07" db="EMBL/GenBank/DDBJ databases">
        <authorList>
            <person name="Pothier F. J."/>
        </authorList>
    </citation>
    <scope>NUCLEOTIDE SEQUENCE</scope>
    <source>
        <strain evidence="2">CFBP 2533</strain>
    </source>
</reference>
<dbReference type="EMBL" id="LR828261">
    <property type="protein sequence ID" value="CAD0359758.1"/>
    <property type="molecule type" value="Genomic_DNA"/>
</dbReference>
<dbReference type="RefSeq" id="WP_168959049.1">
    <property type="nucleotide sequence ID" value="NZ_CP103838.1"/>
</dbReference>
<sequence length="315" mass="35044">MLIKSLLQSRLLVHDASSVALVDDAITRAENKGLQAPGIDDPAARRALCMQIIESIRRVQFVINLKHRKISALRADPNTTIFDPLRAACVHMAAGNIDEAAWLVFLSTHFGHRPVTKWNLVKCFYRGDTEGPWTWKRSISEKKILLDWLAQNKDVLRASGRFGNHRKYESLDAFGSKGTGAAISTYMDWVTTHGNHENLFSRANQEGAAIPEAAFAWLYDEMNSVARFARMGKFDFLCMLGKLDIAYIAPGSMFVAQATGPLKGSKVLFGSNKSASEIEGLVSLLNNEMEVGMQVFEDAICNWQKSTHCFVAFRG</sequence>
<dbReference type="EMBL" id="SMDX01000020">
    <property type="protein sequence ID" value="NMI23156.1"/>
    <property type="molecule type" value="Genomic_DNA"/>
</dbReference>
<proteinExistence type="predicted"/>
<dbReference type="EMBL" id="LR828261">
    <property type="protein sequence ID" value="CAD0359761.1"/>
    <property type="molecule type" value="Genomic_DNA"/>
</dbReference>
<reference evidence="3" key="1">
    <citation type="submission" date="2019-03" db="EMBL/GenBank/DDBJ databases">
        <authorList>
            <person name="Moriniere L."/>
            <person name="Burlet A."/>
            <person name="Rosenthal E."/>
            <person name="Portier P."/>
            <person name="Lavire C."/>
            <person name="Nesme X."/>
            <person name="Bull C.T."/>
            <person name="Le Saux M."/>
            <person name="Bertolla F."/>
        </authorList>
    </citation>
    <scope>NUCLEOTIDE SEQUENCE</scope>
    <source>
        <strain evidence="3">CFBP2533</strain>
    </source>
</reference>
<dbReference type="InterPro" id="IPR041271">
    <property type="entry name" value="AGPT-Pplase3"/>
</dbReference>
<dbReference type="AlphaFoldDB" id="A0A6V7F8F1"/>
<feature type="domain" description="Alpha-glutamyl/putrescinyl thymine pyrophosphorylase clade 3" evidence="1">
    <location>
        <begin position="44"/>
        <end position="315"/>
    </location>
</feature>
<gene>
    <name evidence="2" type="ORF">CFBP2533_43910</name>
    <name evidence="3" type="ORF">E1J24_15210</name>
</gene>
<dbReference type="Pfam" id="PF18746">
    <property type="entry name" value="aGPT-Pplase3"/>
    <property type="match status" value="1"/>
</dbReference>
<reference evidence="3" key="3">
    <citation type="journal article" date="2020" name="Syst. Appl. Microbiol.">
        <title>Clarifying the taxonomy of the causal agent of bacterial leaf spot of lettuce through a polyphasic approach reveals that Xanthomonas cynarae Trebaol et al. 2000 emend. Timilsina et al. 2019 is a later heterotypic synonym of Xanthomonas hortorum Vauterin et al. 1995.</title>
        <authorList>
            <person name="Moriniere L."/>
            <person name="Burlet A."/>
            <person name="Rosenthal E.R."/>
            <person name="Nesme X."/>
            <person name="Portier P."/>
            <person name="Bull C.T."/>
            <person name="Lavire C."/>
            <person name="Fischer-Le Saux M."/>
            <person name="Bertolla F."/>
        </authorList>
    </citation>
    <scope>NUCLEOTIDE SEQUENCE</scope>
    <source>
        <strain evidence="3">CFBP2533</strain>
    </source>
</reference>
<evidence type="ECO:0000313" key="2">
    <source>
        <dbReference type="EMBL" id="CAD0359758.1"/>
    </source>
</evidence>
<dbReference type="Proteomes" id="UP000548771">
    <property type="component" value="Unassembled WGS sequence"/>
</dbReference>